<keyword evidence="5" id="KW-0804">Transcription</keyword>
<dbReference type="FunFam" id="1.10.10.10:FF:000005">
    <property type="entry name" value="Two-component system response regulator"/>
    <property type="match status" value="1"/>
</dbReference>
<dbReference type="GO" id="GO:0005829">
    <property type="term" value="C:cytosol"/>
    <property type="evidence" value="ECO:0007669"/>
    <property type="project" value="TreeGrafter"/>
</dbReference>
<evidence type="ECO:0000259" key="8">
    <source>
        <dbReference type="PROSITE" id="PS50110"/>
    </source>
</evidence>
<keyword evidence="2" id="KW-0902">Two-component regulatory system</keyword>
<evidence type="ECO:0000313" key="11">
    <source>
        <dbReference type="Proteomes" id="UP000597444"/>
    </source>
</evidence>
<dbReference type="Pfam" id="PF00072">
    <property type="entry name" value="Response_reg"/>
    <property type="match status" value="1"/>
</dbReference>
<dbReference type="SMART" id="SM00862">
    <property type="entry name" value="Trans_reg_C"/>
    <property type="match status" value="1"/>
</dbReference>
<keyword evidence="1 6" id="KW-0597">Phosphoprotein</keyword>
<dbReference type="EMBL" id="BNJK01000001">
    <property type="protein sequence ID" value="GHO92845.1"/>
    <property type="molecule type" value="Genomic_DNA"/>
</dbReference>
<evidence type="ECO:0000256" key="7">
    <source>
        <dbReference type="PROSITE-ProRule" id="PRU01091"/>
    </source>
</evidence>
<dbReference type="GO" id="GO:0000156">
    <property type="term" value="F:phosphorelay response regulator activity"/>
    <property type="evidence" value="ECO:0007669"/>
    <property type="project" value="TreeGrafter"/>
</dbReference>
<dbReference type="GO" id="GO:0006355">
    <property type="term" value="P:regulation of DNA-templated transcription"/>
    <property type="evidence" value="ECO:0007669"/>
    <property type="project" value="InterPro"/>
</dbReference>
<proteinExistence type="predicted"/>
<evidence type="ECO:0000313" key="10">
    <source>
        <dbReference type="EMBL" id="GHO92845.1"/>
    </source>
</evidence>
<dbReference type="AlphaFoldDB" id="A0A8J3N253"/>
<dbReference type="InterPro" id="IPR039420">
    <property type="entry name" value="WalR-like"/>
</dbReference>
<protein>
    <submittedName>
        <fullName evidence="10">DNA-binding response regulator</fullName>
    </submittedName>
</protein>
<dbReference type="CDD" id="cd17624">
    <property type="entry name" value="REC_OmpR_PmrA-like"/>
    <property type="match status" value="1"/>
</dbReference>
<evidence type="ECO:0000256" key="5">
    <source>
        <dbReference type="ARBA" id="ARBA00023163"/>
    </source>
</evidence>
<dbReference type="GO" id="GO:0032993">
    <property type="term" value="C:protein-DNA complex"/>
    <property type="evidence" value="ECO:0007669"/>
    <property type="project" value="TreeGrafter"/>
</dbReference>
<evidence type="ECO:0000256" key="4">
    <source>
        <dbReference type="ARBA" id="ARBA00023125"/>
    </source>
</evidence>
<dbReference type="RefSeq" id="WP_220203658.1">
    <property type="nucleotide sequence ID" value="NZ_BNJK01000001.1"/>
</dbReference>
<dbReference type="PROSITE" id="PS50110">
    <property type="entry name" value="RESPONSE_REGULATORY"/>
    <property type="match status" value="1"/>
</dbReference>
<dbReference type="SUPFAM" id="SSF52172">
    <property type="entry name" value="CheY-like"/>
    <property type="match status" value="1"/>
</dbReference>
<dbReference type="Proteomes" id="UP000597444">
    <property type="component" value="Unassembled WGS sequence"/>
</dbReference>
<feature type="domain" description="Response regulatory" evidence="8">
    <location>
        <begin position="2"/>
        <end position="117"/>
    </location>
</feature>
<feature type="domain" description="OmpR/PhoB-type" evidence="9">
    <location>
        <begin position="125"/>
        <end position="223"/>
    </location>
</feature>
<dbReference type="PANTHER" id="PTHR48111:SF22">
    <property type="entry name" value="REGULATOR OF RPOS"/>
    <property type="match status" value="1"/>
</dbReference>
<dbReference type="Gene3D" id="1.10.10.10">
    <property type="entry name" value="Winged helix-like DNA-binding domain superfamily/Winged helix DNA-binding domain"/>
    <property type="match status" value="1"/>
</dbReference>
<dbReference type="Gene3D" id="6.10.250.690">
    <property type="match status" value="1"/>
</dbReference>
<evidence type="ECO:0000259" key="9">
    <source>
        <dbReference type="PROSITE" id="PS51755"/>
    </source>
</evidence>
<dbReference type="PANTHER" id="PTHR48111">
    <property type="entry name" value="REGULATOR OF RPOS"/>
    <property type="match status" value="1"/>
</dbReference>
<dbReference type="InterPro" id="IPR036388">
    <property type="entry name" value="WH-like_DNA-bd_sf"/>
</dbReference>
<evidence type="ECO:0000256" key="3">
    <source>
        <dbReference type="ARBA" id="ARBA00023015"/>
    </source>
</evidence>
<keyword evidence="11" id="KW-1185">Reference proteome</keyword>
<dbReference type="CDD" id="cd00383">
    <property type="entry name" value="trans_reg_C"/>
    <property type="match status" value="1"/>
</dbReference>
<keyword evidence="3" id="KW-0805">Transcription regulation</keyword>
<keyword evidence="4 7" id="KW-0238">DNA-binding</keyword>
<dbReference type="SMART" id="SM00448">
    <property type="entry name" value="REC"/>
    <property type="match status" value="1"/>
</dbReference>
<sequence length="225" mass="25411">MRILVAEDHPTLGSSLKEGLEECYYAVDLVTNGEEAYELGSVVHYDLIVLDIMLPRRNGLEVCQQLRQDNSSHTPILFLTALGDVEDRIKGFNAGGDDYLTKPFAFQEFEARVRALLRRNRAVKTTRLQFMDVTLDTVSRVVQRGGRDILLTGKEFALLEFLMYHPHQVMSRTTIAEHVWDLEADHYSNVINVYVSVLRGKLCADGEPDIIATVRGAGYVLKEPL</sequence>
<dbReference type="PROSITE" id="PS51755">
    <property type="entry name" value="OMPR_PHOB"/>
    <property type="match status" value="1"/>
</dbReference>
<dbReference type="Pfam" id="PF00486">
    <property type="entry name" value="Trans_reg_C"/>
    <property type="match status" value="1"/>
</dbReference>
<dbReference type="InterPro" id="IPR011006">
    <property type="entry name" value="CheY-like_superfamily"/>
</dbReference>
<dbReference type="InterPro" id="IPR001789">
    <property type="entry name" value="Sig_transdc_resp-reg_receiver"/>
</dbReference>
<organism evidence="10 11">
    <name type="scientific">Reticulibacter mediterranei</name>
    <dbReference type="NCBI Taxonomy" id="2778369"/>
    <lineage>
        <taxon>Bacteria</taxon>
        <taxon>Bacillati</taxon>
        <taxon>Chloroflexota</taxon>
        <taxon>Ktedonobacteria</taxon>
        <taxon>Ktedonobacterales</taxon>
        <taxon>Reticulibacteraceae</taxon>
        <taxon>Reticulibacter</taxon>
    </lineage>
</organism>
<comment type="caution">
    <text evidence="10">The sequence shown here is derived from an EMBL/GenBank/DDBJ whole genome shotgun (WGS) entry which is preliminary data.</text>
</comment>
<gene>
    <name evidence="10" type="ORF">KSF_028930</name>
</gene>
<dbReference type="Gene3D" id="3.40.50.2300">
    <property type="match status" value="1"/>
</dbReference>
<feature type="DNA-binding region" description="OmpR/PhoB-type" evidence="7">
    <location>
        <begin position="125"/>
        <end position="223"/>
    </location>
</feature>
<reference evidence="10" key="1">
    <citation type="submission" date="2020-10" db="EMBL/GenBank/DDBJ databases">
        <title>Taxonomic study of unclassified bacteria belonging to the class Ktedonobacteria.</title>
        <authorList>
            <person name="Yabe S."/>
            <person name="Wang C.M."/>
            <person name="Zheng Y."/>
            <person name="Sakai Y."/>
            <person name="Cavaletti L."/>
            <person name="Monciardini P."/>
            <person name="Donadio S."/>
        </authorList>
    </citation>
    <scope>NUCLEOTIDE SEQUENCE</scope>
    <source>
        <strain evidence="10">ID150040</strain>
    </source>
</reference>
<accession>A0A8J3N253</accession>
<feature type="modified residue" description="4-aspartylphosphate" evidence="6">
    <location>
        <position position="51"/>
    </location>
</feature>
<evidence type="ECO:0000256" key="2">
    <source>
        <dbReference type="ARBA" id="ARBA00023012"/>
    </source>
</evidence>
<evidence type="ECO:0000256" key="1">
    <source>
        <dbReference type="ARBA" id="ARBA00022553"/>
    </source>
</evidence>
<dbReference type="GO" id="GO:0000976">
    <property type="term" value="F:transcription cis-regulatory region binding"/>
    <property type="evidence" value="ECO:0007669"/>
    <property type="project" value="TreeGrafter"/>
</dbReference>
<name>A0A8J3N253_9CHLR</name>
<evidence type="ECO:0000256" key="6">
    <source>
        <dbReference type="PROSITE-ProRule" id="PRU00169"/>
    </source>
</evidence>
<dbReference type="InterPro" id="IPR001867">
    <property type="entry name" value="OmpR/PhoB-type_DNA-bd"/>
</dbReference>